<name>A0A0F6YGE4_9BACT</name>
<dbReference type="CDD" id="cd05233">
    <property type="entry name" value="SDR_c"/>
    <property type="match status" value="1"/>
</dbReference>
<dbReference type="AlphaFoldDB" id="A0A0F6YGE4"/>
<evidence type="ECO:0000313" key="2">
    <source>
        <dbReference type="EMBL" id="AKF03572.1"/>
    </source>
</evidence>
<sequence length="246" mass="25329">MSRHTPITAVVTGASSGIGLAVARAFLQRGDRVVGNARDHGRLEEAAYALDAGARFVTIAGDIADPATSARMFEVAEARFGRVDVLVNNAGVFLSKPFVEYSASDLDALLATNLRGAIHATKRAVEHMSAHGGGHVVNVTASIALQPLAGVPAALPILIKGGLNALTRALALELAPKKILVSAVAPGIVETPLYAGADRDALRTLQPLRRIGSAEEIADAVLHLAGATFTTGVVLPVDGGMSAGHW</sequence>
<dbReference type="Proteomes" id="UP000034883">
    <property type="component" value="Chromosome"/>
</dbReference>
<protein>
    <submittedName>
        <fullName evidence="2">3-oxoacyl-[acyl-carrier protein] reductase</fullName>
    </submittedName>
</protein>
<comment type="similarity">
    <text evidence="1">Belongs to the short-chain dehydrogenases/reductases (SDR) family.</text>
</comment>
<evidence type="ECO:0000313" key="3">
    <source>
        <dbReference type="Proteomes" id="UP000034883"/>
    </source>
</evidence>
<dbReference type="FunFam" id="3.40.50.720:FF:000084">
    <property type="entry name" value="Short-chain dehydrogenase reductase"/>
    <property type="match status" value="1"/>
</dbReference>
<dbReference type="KEGG" id="samy:DB32_000721"/>
<dbReference type="SUPFAM" id="SSF51735">
    <property type="entry name" value="NAD(P)-binding Rossmann-fold domains"/>
    <property type="match status" value="1"/>
</dbReference>
<dbReference type="PANTHER" id="PTHR42879:SF2">
    <property type="entry name" value="3-OXOACYL-[ACYL-CARRIER-PROTEIN] REDUCTASE FABG"/>
    <property type="match status" value="1"/>
</dbReference>
<dbReference type="EMBL" id="CP011125">
    <property type="protein sequence ID" value="AKF03572.1"/>
    <property type="molecule type" value="Genomic_DNA"/>
</dbReference>
<gene>
    <name evidence="2" type="ORF">DB32_000721</name>
</gene>
<dbReference type="PRINTS" id="PR00081">
    <property type="entry name" value="GDHRDH"/>
</dbReference>
<dbReference type="OrthoDB" id="9789398at2"/>
<keyword evidence="3" id="KW-1185">Reference proteome</keyword>
<organism evidence="2 3">
    <name type="scientific">Sandaracinus amylolyticus</name>
    <dbReference type="NCBI Taxonomy" id="927083"/>
    <lineage>
        <taxon>Bacteria</taxon>
        <taxon>Pseudomonadati</taxon>
        <taxon>Myxococcota</taxon>
        <taxon>Polyangia</taxon>
        <taxon>Polyangiales</taxon>
        <taxon>Sandaracinaceae</taxon>
        <taxon>Sandaracinus</taxon>
    </lineage>
</organism>
<dbReference type="STRING" id="927083.DB32_000721"/>
<accession>A0A0F6YGE4</accession>
<dbReference type="RefSeq" id="WP_053231018.1">
    <property type="nucleotide sequence ID" value="NZ_CP011125.1"/>
</dbReference>
<dbReference type="PANTHER" id="PTHR42879">
    <property type="entry name" value="3-OXOACYL-(ACYL-CARRIER-PROTEIN) REDUCTASE"/>
    <property type="match status" value="1"/>
</dbReference>
<dbReference type="InterPro" id="IPR002347">
    <property type="entry name" value="SDR_fam"/>
</dbReference>
<dbReference type="Pfam" id="PF13561">
    <property type="entry name" value="adh_short_C2"/>
    <property type="match status" value="1"/>
</dbReference>
<evidence type="ECO:0000256" key="1">
    <source>
        <dbReference type="ARBA" id="ARBA00006484"/>
    </source>
</evidence>
<proteinExistence type="inferred from homology"/>
<dbReference type="Gene3D" id="3.40.50.720">
    <property type="entry name" value="NAD(P)-binding Rossmann-like Domain"/>
    <property type="match status" value="1"/>
</dbReference>
<dbReference type="InterPro" id="IPR050259">
    <property type="entry name" value="SDR"/>
</dbReference>
<reference evidence="2 3" key="1">
    <citation type="submission" date="2015-03" db="EMBL/GenBank/DDBJ databases">
        <title>Genome assembly of Sandaracinus amylolyticus DSM 53668.</title>
        <authorList>
            <person name="Sharma G."/>
            <person name="Subramanian S."/>
        </authorList>
    </citation>
    <scope>NUCLEOTIDE SEQUENCE [LARGE SCALE GENOMIC DNA]</scope>
    <source>
        <strain evidence="2 3">DSM 53668</strain>
    </source>
</reference>
<dbReference type="InterPro" id="IPR036291">
    <property type="entry name" value="NAD(P)-bd_dom_sf"/>
</dbReference>
<dbReference type="PRINTS" id="PR00080">
    <property type="entry name" value="SDRFAMILY"/>
</dbReference>